<evidence type="ECO:0000256" key="3">
    <source>
        <dbReference type="ARBA" id="ARBA00022516"/>
    </source>
</evidence>
<evidence type="ECO:0000256" key="10">
    <source>
        <dbReference type="ARBA" id="ARBA00023136"/>
    </source>
</evidence>
<dbReference type="InterPro" id="IPR000390">
    <property type="entry name" value="Small_drug/metabolite_transptr"/>
</dbReference>
<dbReference type="EMBL" id="JBDIVE010000009">
    <property type="protein sequence ID" value="MEN3069939.1"/>
    <property type="molecule type" value="Genomic_DNA"/>
</dbReference>
<comment type="subcellular location">
    <subcellularLocation>
        <location evidence="1">Cell membrane</location>
        <topology evidence="1">Multi-pass membrane protein</topology>
    </subcellularLocation>
</comment>
<evidence type="ECO:0000256" key="7">
    <source>
        <dbReference type="ARBA" id="ARBA00022985"/>
    </source>
</evidence>
<dbReference type="Pfam" id="PF00892">
    <property type="entry name" value="EamA"/>
    <property type="match status" value="1"/>
</dbReference>
<evidence type="ECO:0000259" key="12">
    <source>
        <dbReference type="Pfam" id="PF00892"/>
    </source>
</evidence>
<name>A0ABU9Z1P8_9RHOO</name>
<keyword evidence="9" id="KW-0443">Lipid metabolism</keyword>
<dbReference type="Proteomes" id="UP001410394">
    <property type="component" value="Unassembled WGS sequence"/>
</dbReference>
<dbReference type="SUPFAM" id="SSF103481">
    <property type="entry name" value="Multidrug resistance efflux transporter EmrE"/>
    <property type="match status" value="1"/>
</dbReference>
<evidence type="ECO:0000256" key="8">
    <source>
        <dbReference type="ARBA" id="ARBA00022989"/>
    </source>
</evidence>
<feature type="transmembrane region" description="Helical" evidence="11">
    <location>
        <begin position="106"/>
        <end position="125"/>
    </location>
</feature>
<sequence length="131" mass="14355">MSNPTMSRARFYFFGFLILLAFDTLAQVSFKYTALNTPFVANLDWLLTVLQSPWLFGCILGYLGAFFTWMSLLQHAPVGPAFAASHLEIVSVMLLSAPLFNERLTLMQLLGAAVIVAGVICLAISETSDAD</sequence>
<keyword evidence="3" id="KW-0444">Lipid biosynthesis</keyword>
<keyword evidence="2" id="KW-1003">Cell membrane</keyword>
<dbReference type="Gene3D" id="1.10.3730.20">
    <property type="match status" value="1"/>
</dbReference>
<evidence type="ECO:0000256" key="11">
    <source>
        <dbReference type="SAM" id="Phobius"/>
    </source>
</evidence>
<keyword evidence="8 11" id="KW-1133">Transmembrane helix</keyword>
<gene>
    <name evidence="13" type="ORF">ABDB84_15765</name>
</gene>
<keyword evidence="4" id="KW-0997">Cell inner membrane</keyword>
<feature type="domain" description="EamA" evidence="12">
    <location>
        <begin position="43"/>
        <end position="122"/>
    </location>
</feature>
<accession>A0ABU9Z1P8</accession>
<evidence type="ECO:0000313" key="14">
    <source>
        <dbReference type="Proteomes" id="UP001410394"/>
    </source>
</evidence>
<dbReference type="PANTHER" id="PTHR30561:SF9">
    <property type="entry name" value="4-AMINO-4-DEOXY-L-ARABINOSE-PHOSPHOUNDECAPRENOL FLIPPASE SUBUNIT ARNF-RELATED"/>
    <property type="match status" value="1"/>
</dbReference>
<evidence type="ECO:0000313" key="13">
    <source>
        <dbReference type="EMBL" id="MEN3069939.1"/>
    </source>
</evidence>
<feature type="transmembrane region" description="Helical" evidence="11">
    <location>
        <begin position="50"/>
        <end position="69"/>
    </location>
</feature>
<organism evidence="13 14">
    <name type="scientific">Uliginosibacterium sediminicola</name>
    <dbReference type="NCBI Taxonomy" id="2024550"/>
    <lineage>
        <taxon>Bacteria</taxon>
        <taxon>Pseudomonadati</taxon>
        <taxon>Pseudomonadota</taxon>
        <taxon>Betaproteobacteria</taxon>
        <taxon>Rhodocyclales</taxon>
        <taxon>Zoogloeaceae</taxon>
        <taxon>Uliginosibacterium</taxon>
    </lineage>
</organism>
<evidence type="ECO:0000256" key="2">
    <source>
        <dbReference type="ARBA" id="ARBA00022475"/>
    </source>
</evidence>
<keyword evidence="14" id="KW-1185">Reference proteome</keyword>
<keyword evidence="10 11" id="KW-0472">Membrane</keyword>
<keyword evidence="7" id="KW-0448">Lipopolysaccharide biosynthesis</keyword>
<keyword evidence="6 11" id="KW-0812">Transmembrane</keyword>
<dbReference type="RefSeq" id="WP_345920712.1">
    <property type="nucleotide sequence ID" value="NZ_JBDIVE010000009.1"/>
</dbReference>
<evidence type="ECO:0000256" key="4">
    <source>
        <dbReference type="ARBA" id="ARBA00022519"/>
    </source>
</evidence>
<dbReference type="InterPro" id="IPR037185">
    <property type="entry name" value="EmrE-like"/>
</dbReference>
<keyword evidence="5" id="KW-0441">Lipid A biosynthesis</keyword>
<feature type="transmembrane region" description="Helical" evidence="11">
    <location>
        <begin position="81"/>
        <end position="100"/>
    </location>
</feature>
<dbReference type="InterPro" id="IPR000620">
    <property type="entry name" value="EamA_dom"/>
</dbReference>
<dbReference type="PANTHER" id="PTHR30561">
    <property type="entry name" value="SMR FAMILY PROTON-DEPENDENT DRUG EFFLUX TRANSPORTER SUGE"/>
    <property type="match status" value="1"/>
</dbReference>
<evidence type="ECO:0000256" key="6">
    <source>
        <dbReference type="ARBA" id="ARBA00022692"/>
    </source>
</evidence>
<comment type="caution">
    <text evidence="13">The sequence shown here is derived from an EMBL/GenBank/DDBJ whole genome shotgun (WGS) entry which is preliminary data.</text>
</comment>
<evidence type="ECO:0000256" key="5">
    <source>
        <dbReference type="ARBA" id="ARBA00022556"/>
    </source>
</evidence>
<evidence type="ECO:0000256" key="9">
    <source>
        <dbReference type="ARBA" id="ARBA00023098"/>
    </source>
</evidence>
<evidence type="ECO:0000256" key="1">
    <source>
        <dbReference type="ARBA" id="ARBA00004651"/>
    </source>
</evidence>
<reference evidence="13 14" key="1">
    <citation type="journal article" date="2018" name="Int. J. Syst. Evol. Microbiol.">
        <title>Uliginosibacterium sediminicola sp. nov., isolated from freshwater sediment.</title>
        <authorList>
            <person name="Hwang W.M."/>
            <person name="Kim S.M."/>
            <person name="Kang K."/>
            <person name="Ahn T.Y."/>
        </authorList>
    </citation>
    <scope>NUCLEOTIDE SEQUENCE [LARGE SCALE GENOMIC DNA]</scope>
    <source>
        <strain evidence="13 14">M1-21</strain>
    </source>
</reference>
<protein>
    <submittedName>
        <fullName evidence="13">EamA family transporter</fullName>
    </submittedName>
</protein>
<proteinExistence type="predicted"/>